<proteinExistence type="inferred from homology"/>
<keyword evidence="4" id="KW-0804">Transcription</keyword>
<comment type="similarity">
    <text evidence="2">Belongs to the TAF6 family.</text>
</comment>
<organism evidence="7 8">
    <name type="scientific">Limulus polyphemus</name>
    <name type="common">Atlantic horseshoe crab</name>
    <dbReference type="NCBI Taxonomy" id="6850"/>
    <lineage>
        <taxon>Eukaryota</taxon>
        <taxon>Metazoa</taxon>
        <taxon>Ecdysozoa</taxon>
        <taxon>Arthropoda</taxon>
        <taxon>Chelicerata</taxon>
        <taxon>Merostomata</taxon>
        <taxon>Xiphosura</taxon>
        <taxon>Limulidae</taxon>
        <taxon>Limulus</taxon>
    </lineage>
</organism>
<evidence type="ECO:0000313" key="7">
    <source>
        <dbReference type="Proteomes" id="UP000694941"/>
    </source>
</evidence>
<comment type="subcellular location">
    <subcellularLocation>
        <location evidence="1">Nucleus</location>
    </subcellularLocation>
</comment>
<evidence type="ECO:0000256" key="5">
    <source>
        <dbReference type="ARBA" id="ARBA00023242"/>
    </source>
</evidence>
<dbReference type="InterPro" id="IPR016024">
    <property type="entry name" value="ARM-type_fold"/>
</dbReference>
<reference evidence="8" key="1">
    <citation type="submission" date="2025-08" db="UniProtKB">
        <authorList>
            <consortium name="RefSeq"/>
        </authorList>
    </citation>
    <scope>IDENTIFICATION</scope>
    <source>
        <tissue evidence="8">Muscle</tissue>
    </source>
</reference>
<dbReference type="Proteomes" id="UP000694941">
    <property type="component" value="Unplaced"/>
</dbReference>
<keyword evidence="7" id="KW-1185">Reference proteome</keyword>
<gene>
    <name evidence="8" type="primary">LOC106460531</name>
</gene>
<evidence type="ECO:0000256" key="3">
    <source>
        <dbReference type="ARBA" id="ARBA00023015"/>
    </source>
</evidence>
<dbReference type="Gene3D" id="1.25.40.770">
    <property type="entry name" value="TAF6, C-terminal HEAT repeat domain"/>
    <property type="match status" value="1"/>
</dbReference>
<dbReference type="PANTHER" id="PTHR10221">
    <property type="entry name" value="TRANSCRIPTION INITIATION FACTOR TFIID SUBUNIT 6"/>
    <property type="match status" value="1"/>
</dbReference>
<evidence type="ECO:0000259" key="6">
    <source>
        <dbReference type="Pfam" id="PF07571"/>
    </source>
</evidence>
<name>A0ABM1SH81_LIMPO</name>
<dbReference type="InterPro" id="IPR037796">
    <property type="entry name" value="TAF6"/>
</dbReference>
<evidence type="ECO:0000256" key="2">
    <source>
        <dbReference type="ARBA" id="ARBA00007688"/>
    </source>
</evidence>
<dbReference type="GeneID" id="106460531"/>
<keyword evidence="5" id="KW-0539">Nucleus</keyword>
<dbReference type="PANTHER" id="PTHR10221:SF22">
    <property type="entry name" value="TAF6-LIKE RNA POLYMERASE II P300_CBP-ASSOCIATED FACTOR-ASSOCIATED FACTOR 65 KDA SUBUNIT 6L"/>
    <property type="match status" value="1"/>
</dbReference>
<dbReference type="RefSeq" id="XP_022242986.1">
    <property type="nucleotide sequence ID" value="XM_022387278.1"/>
</dbReference>
<accession>A0ABM1SH81</accession>
<dbReference type="Pfam" id="PF07571">
    <property type="entry name" value="TAF6_C"/>
    <property type="match status" value="1"/>
</dbReference>
<dbReference type="InterPro" id="IPR011442">
    <property type="entry name" value="TAF6_C"/>
</dbReference>
<evidence type="ECO:0000313" key="8">
    <source>
        <dbReference type="RefSeq" id="XP_022242986.1"/>
    </source>
</evidence>
<evidence type="ECO:0000256" key="1">
    <source>
        <dbReference type="ARBA" id="ARBA00004123"/>
    </source>
</evidence>
<sequence length="608" mass="68623">MTFYCGLSLKPIYGYSSPEPLPSVFVKEAEVFCPEDREVNLCNLATSLGVFEQSRQPEVQAQWIAVEGVVKTGPTNGPSASKKNGGNTSSFNDLMGYYDQVTKAILGSDEDLLKLAIDDIRRNARIAPLLPYLVNFVCIGVKKLSHDLIQLSKLLHTVRALVSNHSLYLGPKPYLHLLVEAVLYCILEPLAASINPINDHWTLRDTAAQLLARIIREWSTPVNNLKDEVLSTLEDSFKDLTKPFCSHYGAVVAVAALGIKSIRERIYPHLAYYWPHLTTALEDCTYISAQVKADAQKVHGTLLGVSELILLDQRRKFLDESNRNPSLLDLNEESSLEFTQDDMLRDNHNSEIHQTPTKSKHSLDIKQEPEDVKISEYKNCTATSLFAMYSELYEYFGDSLAIRLPIIAMDGIYQEKHVPEVSVFSTSELLQSGEEMLETFYEKDEEMRSNNSIEDDNSYDDRDYNSAMSDDHEADPVDLQIKSTISDPTLGIKLTIAKLRRNKPVKEEPKTKLKKITIRTSKEPPQQEPVFDYTPLTISDPFIEFCFEGSSPVPKNQLKRKRLQNPDNAGFTSSANVLKMKLKGKMKKPCIKNTKRRVYSTGNLEISL</sequence>
<dbReference type="SUPFAM" id="SSF48371">
    <property type="entry name" value="ARM repeat"/>
    <property type="match status" value="1"/>
</dbReference>
<feature type="domain" description="TAF6 C-terminal HEAT repeat" evidence="6">
    <location>
        <begin position="93"/>
        <end position="270"/>
    </location>
</feature>
<protein>
    <submittedName>
        <fullName evidence="8">TAF6-like RNA polymerase II p300/CBP-associated factor-associated factor 65 kDa subunit 6L</fullName>
    </submittedName>
</protein>
<dbReference type="CDD" id="cd08050">
    <property type="entry name" value="TAF6C"/>
    <property type="match status" value="1"/>
</dbReference>
<dbReference type="InterPro" id="IPR046344">
    <property type="entry name" value="TAF6_C_sf"/>
</dbReference>
<evidence type="ECO:0000256" key="4">
    <source>
        <dbReference type="ARBA" id="ARBA00023163"/>
    </source>
</evidence>
<keyword evidence="3" id="KW-0805">Transcription regulation</keyword>